<dbReference type="SUPFAM" id="SSF53901">
    <property type="entry name" value="Thiolase-like"/>
    <property type="match status" value="3"/>
</dbReference>
<feature type="active site" description="Acyl-thioester intermediate" evidence="2">
    <location>
        <position position="111"/>
    </location>
</feature>
<feature type="binding site" evidence="3">
    <location>
        <position position="310"/>
    </location>
    <ligand>
        <name>(3S)-3-hydroxy-3-methylglutaryl-CoA</name>
        <dbReference type="ChEBI" id="CHEBI:43074"/>
    </ligand>
</feature>
<dbReference type="PATRIC" id="fig|2702.101.peg.64"/>
<evidence type="ECO:0000256" key="3">
    <source>
        <dbReference type="PIRSR" id="PIRSR611554-2"/>
    </source>
</evidence>
<name>A0A135ZCA0_GARVA</name>
<reference evidence="5 6" key="1">
    <citation type="submission" date="2016-02" db="EMBL/GenBank/DDBJ databases">
        <authorList>
            <person name="Wen L."/>
            <person name="He K."/>
            <person name="Yang H."/>
        </authorList>
    </citation>
    <scope>NUCLEOTIDE SEQUENCE [LARGE SCALE GENOMIC DNA]</scope>
    <source>
        <strain evidence="5 6">CMW7778B</strain>
    </source>
</reference>
<dbReference type="AlphaFoldDB" id="A0A135ZCA0"/>
<dbReference type="EMBL" id="LSRC01000003">
    <property type="protein sequence ID" value="KXI19175.1"/>
    <property type="molecule type" value="Genomic_DNA"/>
</dbReference>
<proteinExistence type="predicted"/>
<dbReference type="Pfam" id="PF01154">
    <property type="entry name" value="HMG_CoA_synt_N"/>
    <property type="match status" value="1"/>
</dbReference>
<dbReference type="InterPro" id="IPR013528">
    <property type="entry name" value="HMG_CoA_synth_N"/>
</dbReference>
<dbReference type="RefSeq" id="WP_082266199.1">
    <property type="nucleotide sequence ID" value="NZ_KQ961849.1"/>
</dbReference>
<dbReference type="Gene3D" id="3.40.47.10">
    <property type="match status" value="1"/>
</dbReference>
<organism evidence="5 6">
    <name type="scientific">Gardnerella vaginalis</name>
    <dbReference type="NCBI Taxonomy" id="2702"/>
    <lineage>
        <taxon>Bacteria</taxon>
        <taxon>Bacillati</taxon>
        <taxon>Actinomycetota</taxon>
        <taxon>Actinomycetes</taxon>
        <taxon>Bifidobacteriales</taxon>
        <taxon>Bifidobacteriaceae</taxon>
        <taxon>Gardnerella</taxon>
    </lineage>
</organism>
<evidence type="ECO:0000256" key="1">
    <source>
        <dbReference type="ARBA" id="ARBA00022679"/>
    </source>
</evidence>
<keyword evidence="1" id="KW-0808">Transferase</keyword>
<dbReference type="PANTHER" id="PTHR43323">
    <property type="entry name" value="3-HYDROXY-3-METHYLGLUTARYL COENZYME A SYNTHASE"/>
    <property type="match status" value="1"/>
</dbReference>
<evidence type="ECO:0000313" key="5">
    <source>
        <dbReference type="EMBL" id="KXI19175.1"/>
    </source>
</evidence>
<dbReference type="CDD" id="cd00827">
    <property type="entry name" value="init_cond_enzymes"/>
    <property type="match status" value="1"/>
</dbReference>
<dbReference type="NCBIfam" id="TIGR01835">
    <property type="entry name" value="HMG-CoA-S_prok"/>
    <property type="match status" value="1"/>
</dbReference>
<dbReference type="GO" id="GO:0004421">
    <property type="term" value="F:hydroxymethylglutaryl-CoA synthase activity"/>
    <property type="evidence" value="ECO:0007669"/>
    <property type="project" value="TreeGrafter"/>
</dbReference>
<sequence length="461" mass="50997">MTFSLKNIESNHAKQLFKDNENTSVENTHVESSPVGIDRISFTTPHYYVDLTDLAKAREIDPNKFTIGIGQSEQSVPPNNQDIVTLGAQAALPLLKYVKKDKLKMLIVGTESGVDASKSSALYIHNLLKLNSCARCIEIKEACYGGTAALMTACDYVRVHKDSQVLVIAADIARYGLNTPGEVTQGAGAVAMLISANPHVLKINDDSVVKSCDIQDFWRPVYQDTALARGKFSSEKYIEFFLDVWQKYSEQNSCDLNDFAALCFHLPYTKMGLKALRAAMDSSENLSETSRVRLLEKYETSTKYSRRIGNIYTGSLYLGLLSLLELDGNPEIANPEVVNPGAANPAATSIQTSTIQTNSSCENQKFSSLKEGDKIGLFSYGSGAIGEFFTGTLMQGFKQALFASEHIEMLNSRAKLTVSEYEKMFNSVAKYCPEDFVSDTTHRDCTQFFLNSISSQERNYI</sequence>
<feature type="domain" description="Hydroxymethylglutaryl-coenzyme A synthase N-terminal" evidence="4">
    <location>
        <begin position="34"/>
        <end position="197"/>
    </location>
</feature>
<feature type="active site" description="Proton donor/acceptor" evidence="2">
    <location>
        <position position="265"/>
    </location>
</feature>
<feature type="binding site" evidence="3">
    <location>
        <position position="175"/>
    </location>
    <ligand>
        <name>(3S)-3-hydroxy-3-methylglutaryl-CoA</name>
        <dbReference type="ChEBI" id="CHEBI:43074"/>
    </ligand>
</feature>
<comment type="caution">
    <text evidence="5">The sequence shown here is derived from an EMBL/GenBank/DDBJ whole genome shotgun (WGS) entry which is preliminary data.</text>
</comment>
<feature type="binding site" evidence="3">
    <location>
        <position position="274"/>
    </location>
    <ligand>
        <name>(3S)-3-hydroxy-3-methylglutaryl-CoA</name>
        <dbReference type="ChEBI" id="CHEBI:43074"/>
    </ligand>
</feature>
<accession>A0A135ZCA0</accession>
<dbReference type="PANTHER" id="PTHR43323:SF2">
    <property type="entry name" value="HYDROXYMETHYLGLUTARYL-COA SYNTHASE"/>
    <property type="match status" value="1"/>
</dbReference>
<evidence type="ECO:0000313" key="6">
    <source>
        <dbReference type="Proteomes" id="UP000070505"/>
    </source>
</evidence>
<feature type="active site" description="Acyl-thioester intermediate" evidence="2">
    <location>
        <position position="143"/>
    </location>
</feature>
<dbReference type="GO" id="GO:0006084">
    <property type="term" value="P:acetyl-CoA metabolic process"/>
    <property type="evidence" value="ECO:0007669"/>
    <property type="project" value="TreeGrafter"/>
</dbReference>
<dbReference type="Proteomes" id="UP000070505">
    <property type="component" value="Unassembled WGS sequence"/>
</dbReference>
<evidence type="ECO:0000259" key="4">
    <source>
        <dbReference type="Pfam" id="PF01154"/>
    </source>
</evidence>
<dbReference type="InterPro" id="IPR011554">
    <property type="entry name" value="HMG_CoA_synthase_prok"/>
</dbReference>
<protein>
    <submittedName>
        <fullName evidence="5">Hydroxymethylglutaryl-CoA synthase</fullName>
    </submittedName>
</protein>
<evidence type="ECO:0000256" key="2">
    <source>
        <dbReference type="PIRSR" id="PIRSR611554-1"/>
    </source>
</evidence>
<dbReference type="InterPro" id="IPR016039">
    <property type="entry name" value="Thiolase-like"/>
</dbReference>
<gene>
    <name evidence="5" type="ORF">HMPREF3230_00063</name>
</gene>
<feature type="binding site" evidence="3">
    <location>
        <position position="61"/>
    </location>
    <ligand>
        <name>(3S)-3-hydroxy-3-methylglutaryl-CoA</name>
        <dbReference type="ChEBI" id="CHEBI:43074"/>
    </ligand>
</feature>